<dbReference type="AlphaFoldDB" id="A0A4P2QSI0"/>
<dbReference type="SUPFAM" id="SSF47413">
    <property type="entry name" value="lambda repressor-like DNA-binding domains"/>
    <property type="match status" value="1"/>
</dbReference>
<feature type="compositionally biased region" description="Basic and acidic residues" evidence="1">
    <location>
        <begin position="1"/>
        <end position="13"/>
    </location>
</feature>
<evidence type="ECO:0000313" key="4">
    <source>
        <dbReference type="EMBL" id="AUX33239.1"/>
    </source>
</evidence>
<dbReference type="InterPro" id="IPR001387">
    <property type="entry name" value="Cro/C1-type_HTH"/>
</dbReference>
<sequence length="204" mass="21654">MRLECQGEPDVRPSSKPYACGTDPPATVAGVVGKSLTSQQNERVRAAVRELLALHGGSQTKVAPLIGVEQATLSRFLSGVQGTSSHVAMRVASLLGKNPLELLDPTSKSGVVPRSSVDPEYPSRAKAEVAARVMDCSEEDIRGAIAAHVGPDPGDIYWILEFLRARDRRRWAEAAQHPPPHSGDRPTGGGGVPPKTRRSGSPRG</sequence>
<feature type="domain" description="HTH cro/C1-type" evidence="2">
    <location>
        <begin position="48"/>
        <end position="102"/>
    </location>
</feature>
<proteinExistence type="predicted"/>
<feature type="compositionally biased region" description="Basic residues" evidence="1">
    <location>
        <begin position="195"/>
        <end position="204"/>
    </location>
</feature>
<dbReference type="EMBL" id="CP012672">
    <property type="protein sequence ID" value="AUX33182.1"/>
    <property type="molecule type" value="Genomic_DNA"/>
</dbReference>
<evidence type="ECO:0000313" key="3">
    <source>
        <dbReference type="EMBL" id="AUX33182.1"/>
    </source>
</evidence>
<dbReference type="PROSITE" id="PS50943">
    <property type="entry name" value="HTH_CROC1"/>
    <property type="match status" value="1"/>
</dbReference>
<evidence type="ECO:0000313" key="5">
    <source>
        <dbReference type="Proteomes" id="UP000295497"/>
    </source>
</evidence>
<reference evidence="4 5" key="1">
    <citation type="submission" date="2015-09" db="EMBL/GenBank/DDBJ databases">
        <title>Sorangium comparison.</title>
        <authorList>
            <person name="Zaburannyi N."/>
            <person name="Bunk B."/>
            <person name="Overmann J."/>
            <person name="Mueller R."/>
        </authorList>
    </citation>
    <scope>NUCLEOTIDE SEQUENCE [LARGE SCALE GENOMIC DNA]</scope>
    <source>
        <strain evidence="4 5">So ce836</strain>
    </source>
</reference>
<dbReference type="Pfam" id="PF01381">
    <property type="entry name" value="HTH_3"/>
    <property type="match status" value="1"/>
</dbReference>
<feature type="region of interest" description="Disordered" evidence="1">
    <location>
        <begin position="171"/>
        <end position="204"/>
    </location>
</feature>
<dbReference type="EMBL" id="CP012672">
    <property type="protein sequence ID" value="AUX33239.1"/>
    <property type="molecule type" value="Genomic_DNA"/>
</dbReference>
<evidence type="ECO:0000259" key="2">
    <source>
        <dbReference type="PROSITE" id="PS50943"/>
    </source>
</evidence>
<evidence type="ECO:0000256" key="1">
    <source>
        <dbReference type="SAM" id="MobiDB-lite"/>
    </source>
</evidence>
<accession>A0A4P2QSI0</accession>
<feature type="region of interest" description="Disordered" evidence="1">
    <location>
        <begin position="1"/>
        <end position="23"/>
    </location>
</feature>
<dbReference type="GO" id="GO:0003677">
    <property type="term" value="F:DNA binding"/>
    <property type="evidence" value="ECO:0007669"/>
    <property type="project" value="InterPro"/>
</dbReference>
<gene>
    <name evidence="3" type="ORF">SOCE836_053360</name>
    <name evidence="4" type="ORF">SOCE836_053930</name>
</gene>
<dbReference type="Proteomes" id="UP000295497">
    <property type="component" value="Chromosome"/>
</dbReference>
<dbReference type="CDD" id="cd00093">
    <property type="entry name" value="HTH_XRE"/>
    <property type="match status" value="1"/>
</dbReference>
<name>A0A4P2QSI0_SORCE</name>
<dbReference type="SMART" id="SM00530">
    <property type="entry name" value="HTH_XRE"/>
    <property type="match status" value="1"/>
</dbReference>
<dbReference type="Gene3D" id="1.10.260.40">
    <property type="entry name" value="lambda repressor-like DNA-binding domains"/>
    <property type="match status" value="1"/>
</dbReference>
<dbReference type="InterPro" id="IPR010982">
    <property type="entry name" value="Lambda_DNA-bd_dom_sf"/>
</dbReference>
<protein>
    <recommendedName>
        <fullName evidence="2">HTH cro/C1-type domain-containing protein</fullName>
    </recommendedName>
</protein>
<organism evidence="4 5">
    <name type="scientific">Sorangium cellulosum</name>
    <name type="common">Polyangium cellulosum</name>
    <dbReference type="NCBI Taxonomy" id="56"/>
    <lineage>
        <taxon>Bacteria</taxon>
        <taxon>Pseudomonadati</taxon>
        <taxon>Myxococcota</taxon>
        <taxon>Polyangia</taxon>
        <taxon>Polyangiales</taxon>
        <taxon>Polyangiaceae</taxon>
        <taxon>Sorangium</taxon>
    </lineage>
</organism>